<dbReference type="InterPro" id="IPR017850">
    <property type="entry name" value="Alkaline_phosphatase_core_sf"/>
</dbReference>
<dbReference type="Pfam" id="PF00884">
    <property type="entry name" value="Sulfatase"/>
    <property type="match status" value="1"/>
</dbReference>
<feature type="signal peptide" evidence="5">
    <location>
        <begin position="1"/>
        <end position="19"/>
    </location>
</feature>
<proteinExistence type="inferred from homology"/>
<dbReference type="Gene3D" id="3.30.1120.10">
    <property type="match status" value="1"/>
</dbReference>
<feature type="domain" description="Sulfatase N-terminal" evidence="6">
    <location>
        <begin position="27"/>
        <end position="357"/>
    </location>
</feature>
<keyword evidence="4" id="KW-0106">Calcium</keyword>
<feature type="chain" id="PRO_5037666098" evidence="5">
    <location>
        <begin position="20"/>
        <end position="490"/>
    </location>
</feature>
<comment type="caution">
    <text evidence="7">The sequence shown here is derived from an EMBL/GenBank/DDBJ whole genome shotgun (WGS) entry which is preliminary data.</text>
</comment>
<sequence length="490" mass="53295">MISRIRALFLLAALVPAAAAEDAASKPNIVYIMTDDQGYGDVSILNPERGKIPTPAMDRIAKEGMIFTDAHSGSAVCTPTRYGLLTGRYAWRTKLQSGVVQGFAPCLIAEDRPTVASFLKQQGYHTGIVGKWHLNFQYSDPESGKILKRKSKKMLAPVGSKIPDGPVNRGFDHFHGFHHAGDMKGVIENDTVIAHEEEIHMLPRLTRAAVEYIDGRAKASKGQPFFLYVPYGSPHAPIVPTKEWQGRSGLNKHADFVMETDDGVRRILEALDRNGFAENTLVVFTADNGTSKGAGIPELQKKGHHVSAHLRGSKADLWDGGHRVPFLVRWPAKIKPGSISDELICHTDLFATCADILDQPIPANAAEDSVSFLPALSGAPIESTRAGVIHHSISGHFAYRQGPWKLLLAYGSGGWTSPKEPEAKKSGAPKAQLYDMEKDPGETTNLYESHPEVAARLLAQLEADVANGRSTKGPPAKNDIAEIKLWKSGK</sequence>
<evidence type="ECO:0000256" key="2">
    <source>
        <dbReference type="ARBA" id="ARBA00022723"/>
    </source>
</evidence>
<dbReference type="InterPro" id="IPR050738">
    <property type="entry name" value="Sulfatase"/>
</dbReference>
<accession>A0A934V9S1</accession>
<keyword evidence="8" id="KW-1185">Reference proteome</keyword>
<dbReference type="CDD" id="cd16143">
    <property type="entry name" value="ARS_like"/>
    <property type="match status" value="1"/>
</dbReference>
<dbReference type="GO" id="GO:0004065">
    <property type="term" value="F:arylsulfatase activity"/>
    <property type="evidence" value="ECO:0007669"/>
    <property type="project" value="TreeGrafter"/>
</dbReference>
<dbReference type="SUPFAM" id="SSF53649">
    <property type="entry name" value="Alkaline phosphatase-like"/>
    <property type="match status" value="1"/>
</dbReference>
<name>A0A934V9S1_9BACT</name>
<gene>
    <name evidence="7" type="ORF">JIN81_00805</name>
</gene>
<keyword evidence="3" id="KW-0378">Hydrolase</keyword>
<dbReference type="RefSeq" id="WP_200275270.1">
    <property type="nucleotide sequence ID" value="NZ_JAENII010000001.1"/>
</dbReference>
<dbReference type="PANTHER" id="PTHR42693">
    <property type="entry name" value="ARYLSULFATASE FAMILY MEMBER"/>
    <property type="match status" value="1"/>
</dbReference>
<keyword evidence="2" id="KW-0479">Metal-binding</keyword>
<evidence type="ECO:0000313" key="7">
    <source>
        <dbReference type="EMBL" id="MBK1825543.1"/>
    </source>
</evidence>
<evidence type="ECO:0000259" key="6">
    <source>
        <dbReference type="Pfam" id="PF00884"/>
    </source>
</evidence>
<protein>
    <submittedName>
        <fullName evidence="7">Arylsulfatase</fullName>
    </submittedName>
</protein>
<evidence type="ECO:0000256" key="5">
    <source>
        <dbReference type="SAM" id="SignalP"/>
    </source>
</evidence>
<dbReference type="PROSITE" id="PS00149">
    <property type="entry name" value="SULFATASE_2"/>
    <property type="match status" value="1"/>
</dbReference>
<dbReference type="InterPro" id="IPR024607">
    <property type="entry name" value="Sulfatase_CS"/>
</dbReference>
<dbReference type="Gene3D" id="3.40.720.10">
    <property type="entry name" value="Alkaline Phosphatase, subunit A"/>
    <property type="match status" value="1"/>
</dbReference>
<evidence type="ECO:0000256" key="4">
    <source>
        <dbReference type="ARBA" id="ARBA00022837"/>
    </source>
</evidence>
<keyword evidence="5" id="KW-0732">Signal</keyword>
<dbReference type="Proteomes" id="UP000658278">
    <property type="component" value="Unassembled WGS sequence"/>
</dbReference>
<comment type="similarity">
    <text evidence="1">Belongs to the sulfatase family.</text>
</comment>
<dbReference type="PROSITE" id="PS00523">
    <property type="entry name" value="SULFATASE_1"/>
    <property type="match status" value="1"/>
</dbReference>
<evidence type="ECO:0000313" key="8">
    <source>
        <dbReference type="Proteomes" id="UP000658278"/>
    </source>
</evidence>
<evidence type="ECO:0000256" key="3">
    <source>
        <dbReference type="ARBA" id="ARBA00022801"/>
    </source>
</evidence>
<organism evidence="7 8">
    <name type="scientific">Haloferula rosea</name>
    <dbReference type="NCBI Taxonomy" id="490093"/>
    <lineage>
        <taxon>Bacteria</taxon>
        <taxon>Pseudomonadati</taxon>
        <taxon>Verrucomicrobiota</taxon>
        <taxon>Verrucomicrobiia</taxon>
        <taxon>Verrucomicrobiales</taxon>
        <taxon>Verrucomicrobiaceae</taxon>
        <taxon>Haloferula</taxon>
    </lineage>
</organism>
<dbReference type="EMBL" id="JAENII010000001">
    <property type="protein sequence ID" value="MBK1825543.1"/>
    <property type="molecule type" value="Genomic_DNA"/>
</dbReference>
<evidence type="ECO:0000256" key="1">
    <source>
        <dbReference type="ARBA" id="ARBA00008779"/>
    </source>
</evidence>
<dbReference type="GO" id="GO:0046872">
    <property type="term" value="F:metal ion binding"/>
    <property type="evidence" value="ECO:0007669"/>
    <property type="project" value="UniProtKB-KW"/>
</dbReference>
<dbReference type="InterPro" id="IPR000917">
    <property type="entry name" value="Sulfatase_N"/>
</dbReference>
<reference evidence="7" key="1">
    <citation type="submission" date="2021-01" db="EMBL/GenBank/DDBJ databases">
        <title>Modified the classification status of verrucomicrobia.</title>
        <authorList>
            <person name="Feng X."/>
        </authorList>
    </citation>
    <scope>NUCLEOTIDE SEQUENCE</scope>
    <source>
        <strain evidence="7">KCTC 22201</strain>
    </source>
</reference>
<dbReference type="AlphaFoldDB" id="A0A934V9S1"/>
<dbReference type="PANTHER" id="PTHR42693:SF53">
    <property type="entry name" value="ENDO-4-O-SULFATASE"/>
    <property type="match status" value="1"/>
</dbReference>